<protein>
    <submittedName>
        <fullName evidence="2">Uncharacterized protein</fullName>
    </submittedName>
</protein>
<accession>A0A0M4DPP5</accession>
<dbReference type="GeneID" id="97236966"/>
<feature type="region of interest" description="Disordered" evidence="1">
    <location>
        <begin position="1"/>
        <end position="26"/>
    </location>
</feature>
<feature type="compositionally biased region" description="Pro residues" evidence="1">
    <location>
        <begin position="1"/>
        <end position="10"/>
    </location>
</feature>
<dbReference type="STRING" id="38300.SPRI_1994"/>
<evidence type="ECO:0000256" key="1">
    <source>
        <dbReference type="SAM" id="MobiDB-lite"/>
    </source>
</evidence>
<dbReference type="EMBL" id="CP011340">
    <property type="protein sequence ID" value="ALC20300.1"/>
    <property type="molecule type" value="Genomic_DNA"/>
</dbReference>
<dbReference type="Proteomes" id="UP000060513">
    <property type="component" value="Chromosome"/>
</dbReference>
<proteinExistence type="predicted"/>
<evidence type="ECO:0000313" key="2">
    <source>
        <dbReference type="EMBL" id="ALC20300.1"/>
    </source>
</evidence>
<dbReference type="OrthoDB" id="7264945at2"/>
<gene>
    <name evidence="2" type="ORF">SPRI_1994</name>
</gene>
<dbReference type="RefSeq" id="WP_005310853.1">
    <property type="nucleotide sequence ID" value="NZ_CP011340.1"/>
</dbReference>
<dbReference type="AlphaFoldDB" id="A0A0M4DPP5"/>
<dbReference type="PATRIC" id="fig|38300.4.peg.2113"/>
<reference evidence="2 3" key="1">
    <citation type="submission" date="2015-08" db="EMBL/GenBank/DDBJ databases">
        <title>Genome sequence of the pristinamycin over-producing bacterium Streptomyces pristinaespiralis HCCB10218.</title>
        <authorList>
            <person name="Tian J."/>
            <person name="Yang J."/>
            <person name="Li L."/>
            <person name="Ruan L."/>
            <person name="Wei W."/>
            <person name="Zheng G."/>
            <person name="Wei Z."/>
            <person name="Yang S."/>
            <person name="Ge M."/>
            <person name="Jiang W."/>
            <person name="Lu Y."/>
        </authorList>
    </citation>
    <scope>NUCLEOTIDE SEQUENCE [LARGE SCALE GENOMIC DNA]</scope>
    <source>
        <strain evidence="2 3">HCCB 10218</strain>
    </source>
</reference>
<dbReference type="KEGG" id="spri:SPRI_1994"/>
<evidence type="ECO:0000313" key="3">
    <source>
        <dbReference type="Proteomes" id="UP000060513"/>
    </source>
</evidence>
<sequence length="207" mass="22294">MPTPPAPEPGRPPRAEVPDGLPVPGRFAHLHPDDGACLMEAASLLATGRFTDRPPGTHPVLAALARAVNDSVDDATRRALWPLAADLADAGPADRAYGPLLVGTVVDAARRVRPGSRRLECRSAACHARARRLARARTSTAPARIADMLWWHGPGHHALEHALRVLLSAPDADQRLSRLLRRAVTEARVRTTREQEPLPAQALSQRG</sequence>
<name>A0A0M4DPP5_STRPR</name>
<dbReference type="OMA" id="GACLMEY"/>
<organism evidence="2">
    <name type="scientific">Streptomyces pristinaespiralis</name>
    <dbReference type="NCBI Taxonomy" id="38300"/>
    <lineage>
        <taxon>Bacteria</taxon>
        <taxon>Bacillati</taxon>
        <taxon>Actinomycetota</taxon>
        <taxon>Actinomycetes</taxon>
        <taxon>Kitasatosporales</taxon>
        <taxon>Streptomycetaceae</taxon>
        <taxon>Streptomyces</taxon>
    </lineage>
</organism>